<dbReference type="InterPro" id="IPR003658">
    <property type="entry name" value="Anti-sigma_ant"/>
</dbReference>
<dbReference type="SUPFAM" id="SSF52091">
    <property type="entry name" value="SpoIIaa-like"/>
    <property type="match status" value="1"/>
</dbReference>
<sequence length="125" mass="13221">MSGRTLNNSSVYSPSRAVRHTRAGLTVRVDDRAGYSVVRLSGELDLLTRPLLGEACAPLLARGIARIVIDVAELAFCDCSGLNALIDQQRAVRRHGGALLLTGVHGTLARLLSITGTADTFPEGP</sequence>
<evidence type="ECO:0000256" key="2">
    <source>
        <dbReference type="RuleBase" id="RU003749"/>
    </source>
</evidence>
<comment type="similarity">
    <text evidence="1 2">Belongs to the anti-sigma-factor antagonist family.</text>
</comment>
<dbReference type="InterPro" id="IPR036513">
    <property type="entry name" value="STAS_dom_sf"/>
</dbReference>
<dbReference type="PROSITE" id="PS50801">
    <property type="entry name" value="STAS"/>
    <property type="match status" value="1"/>
</dbReference>
<gene>
    <name evidence="4" type="ORF">ACFOY2_43215</name>
</gene>
<accession>A0ABV8GPI5</accession>
<proteinExistence type="inferred from homology"/>
<protein>
    <recommendedName>
        <fullName evidence="2">Anti-sigma factor antagonist</fullName>
    </recommendedName>
</protein>
<organism evidence="4 5">
    <name type="scientific">Nonomuraea purpurea</name>
    <dbReference type="NCBI Taxonomy" id="1849276"/>
    <lineage>
        <taxon>Bacteria</taxon>
        <taxon>Bacillati</taxon>
        <taxon>Actinomycetota</taxon>
        <taxon>Actinomycetes</taxon>
        <taxon>Streptosporangiales</taxon>
        <taxon>Streptosporangiaceae</taxon>
        <taxon>Nonomuraea</taxon>
    </lineage>
</organism>
<dbReference type="NCBIfam" id="TIGR00377">
    <property type="entry name" value="ant_ant_sig"/>
    <property type="match status" value="1"/>
</dbReference>
<dbReference type="CDD" id="cd07043">
    <property type="entry name" value="STAS_anti-anti-sigma_factors"/>
    <property type="match status" value="1"/>
</dbReference>
<dbReference type="InterPro" id="IPR002645">
    <property type="entry name" value="STAS_dom"/>
</dbReference>
<dbReference type="Gene3D" id="3.30.750.24">
    <property type="entry name" value="STAS domain"/>
    <property type="match status" value="1"/>
</dbReference>
<dbReference type="PANTHER" id="PTHR33495">
    <property type="entry name" value="ANTI-SIGMA FACTOR ANTAGONIST TM_1081-RELATED-RELATED"/>
    <property type="match status" value="1"/>
</dbReference>
<evidence type="ECO:0000313" key="4">
    <source>
        <dbReference type="EMBL" id="MFC4014099.1"/>
    </source>
</evidence>
<reference evidence="5" key="1">
    <citation type="journal article" date="2019" name="Int. J. Syst. Evol. Microbiol.">
        <title>The Global Catalogue of Microorganisms (GCM) 10K type strain sequencing project: providing services to taxonomists for standard genome sequencing and annotation.</title>
        <authorList>
            <consortium name="The Broad Institute Genomics Platform"/>
            <consortium name="The Broad Institute Genome Sequencing Center for Infectious Disease"/>
            <person name="Wu L."/>
            <person name="Ma J."/>
        </authorList>
    </citation>
    <scope>NUCLEOTIDE SEQUENCE [LARGE SCALE GENOMIC DNA]</scope>
    <source>
        <strain evidence="5">TBRC 1276</strain>
    </source>
</reference>
<comment type="caution">
    <text evidence="4">The sequence shown here is derived from an EMBL/GenBank/DDBJ whole genome shotgun (WGS) entry which is preliminary data.</text>
</comment>
<keyword evidence="5" id="KW-1185">Reference proteome</keyword>
<name>A0ABV8GPI5_9ACTN</name>
<evidence type="ECO:0000256" key="1">
    <source>
        <dbReference type="ARBA" id="ARBA00009013"/>
    </source>
</evidence>
<dbReference type="PANTHER" id="PTHR33495:SF2">
    <property type="entry name" value="ANTI-SIGMA FACTOR ANTAGONIST TM_1081-RELATED"/>
    <property type="match status" value="1"/>
</dbReference>
<dbReference type="RefSeq" id="WP_379533949.1">
    <property type="nucleotide sequence ID" value="NZ_JBHSBI010000032.1"/>
</dbReference>
<dbReference type="Proteomes" id="UP001595851">
    <property type="component" value="Unassembled WGS sequence"/>
</dbReference>
<dbReference type="Pfam" id="PF01740">
    <property type="entry name" value="STAS"/>
    <property type="match status" value="1"/>
</dbReference>
<evidence type="ECO:0000313" key="5">
    <source>
        <dbReference type="Proteomes" id="UP001595851"/>
    </source>
</evidence>
<evidence type="ECO:0000259" key="3">
    <source>
        <dbReference type="PROSITE" id="PS50801"/>
    </source>
</evidence>
<dbReference type="EMBL" id="JBHSBI010000032">
    <property type="protein sequence ID" value="MFC4014099.1"/>
    <property type="molecule type" value="Genomic_DNA"/>
</dbReference>
<feature type="domain" description="STAS" evidence="3">
    <location>
        <begin position="25"/>
        <end position="125"/>
    </location>
</feature>